<dbReference type="InterPro" id="IPR057974">
    <property type="entry name" value="NUA/TPR/MLP1-2-like_dom"/>
</dbReference>
<protein>
    <submittedName>
        <fullName evidence="9">KLLA0A00594p</fullName>
    </submittedName>
</protein>
<gene>
    <name evidence="9" type="ORF">KLLA0_A00594g</name>
</gene>
<keyword evidence="10" id="KW-1185">Reference proteome</keyword>
<dbReference type="FunCoup" id="Q6CYG5">
    <property type="interactions" value="1196"/>
</dbReference>
<feature type="domain" description="NUA/TPR/MLP1-2-like" evidence="8">
    <location>
        <begin position="453"/>
        <end position="561"/>
    </location>
</feature>
<evidence type="ECO:0000256" key="5">
    <source>
        <dbReference type="SAM" id="MobiDB-lite"/>
    </source>
</evidence>
<sequence length="1748" mass="202266">MSVEPIASRVADFLQVDQQLIQDINNDVLGRIEEKLEDLRKQKSENLRITATLDQLKSQSENKLESFKIHISQLAKALEDGKDERLHFEEEKRRLIEGNSQVTKRIIELEQEIEVERQQKELADASKQDIAESLNEKIEELSSTKAKLNEAQGANKELRQKVVNTETELQTQQALELRSKSEILRMEQEITLLRENNDWLTNQLNTKTVQLNEFRESTISELQDSQLKVSNMESELEIARTSNQKLKQSVHSLHEQLEQKLSENKEIKDEYNFSKQELTKEMSLKQRMIDALEKHMESLKKEMDATKNNMDSSYFTEKERDELIEELNAVKYRLDASESNCIKLKETIDELTSNIKLEDSEVGNTTASSEKSVSVIPKLYGDLGMLKKQLVIEKRQKDELKMQVEAFVVELEHKIPVLNSFKERSEMLERELNEVTILLESTGKDRDQKSSQLDYLKATVKSYETQIASLSKQRVDLAHQIQYLLVNESIKSEDGGPLSAEELQFVKNLTNSQEITKTSDTQGIITDRLVEFRSVVELQQKNSELLSTIRNLADELERREAENKSQIQVLEDETVREAKETILTLHDHAQNLENQLVILSKERDAYKALSVNASSGTNTPKAITYPSPDNDDKVKDLETRLTAVIQEAENNAKEWSSENSNLRKKLYEISLNFESEKTSRTLAEDRLNLLQSTLELSKRQCEELQKRSSDLQDILTKQDKRTQETVDSLIKTKSTLSSIQSELSILKSEKQFMAKVQKELKAENERFSKESVEYKVLIAQLQTLQREREMLLKETQNSYKEKLRKLEIELSGSLERLEEIEKNTTGIASNKEHQYNWFQEKIDKLTSEAAQQKTTLEEKEAQLQKMQSTINEQSAKLKEAEARAQSYTMLSNVDDAQNLVETLRQELEKVNLQLSDSYSQIEHHKTLAEQSVQSVNEVSQAFEEAQKESQKTIITLENERNQLQSTVNILNDQVKDLNNEIFHQKSEYQTERNATMEEISKLQMVKESVDRTKADYEEKIAMIQKDLEMQTQYANESQRSYELELQKHADVSKTITSLRTEAQSYKSDLETLKTQSQLAMENLKNSEKLWNEQKTEYEDKLSVLEQRVQELSTQNKLLYDQIELLNKTEDRDNSHDSSDLLISLRRERDMLETKLEVALSEQTVLKQRLDIAKSEIEDLNTQLSQVKNSSSESAHLLEQQENIMKELDQLHLLRESNVTLRSENSSFKKECDNLKSQLQECNDRLAPLQSSISSLQNGIKIKEQELIQSKEEAERWKSRSQDILHKYERIDPEEHGKLKEEINDVKNELQTTKDTLQSVIAEKDDWESKFQRIRLQARDRLNASKEKEQSLSSEINQINEAKSQVEADLGKCKTACKELEERLQVVTQEAETKEQTFNSQLSKLQEDLHSIQVQMENASKTEQNNADSDEKIKSLTETVEMLNSKIQELEAEASNAQKIVAEHHTPVINEDTKSIVDNLKTEFEAEKEQLIKDKEKELRSKFEAEKESAWNSREEELRKQFEEREKRIREECEKTTVQSPSQPTLDIDIDALKNEWEKEYEKQTLEKIKLAEEALKKRIRLPTQQKIDKIVEARKAVLEESFEEKVNEKAQKLAGEIGNDAITLEKHRAELNALKDSMRKQFEADLAEIKQKSFEEGKQQVSLKLKFLESKIRNLEQQKSTIKPVENDTSNMSAAFQAPVFGSHSTFTSPFSTSEISPNKRPIDDTATEQPEKRHKEPESDTEDGQEA</sequence>
<dbReference type="Pfam" id="PF25481">
    <property type="entry name" value="Nucleoprot-TPR"/>
    <property type="match status" value="1"/>
</dbReference>
<dbReference type="GO" id="GO:0006606">
    <property type="term" value="P:protein import into nucleus"/>
    <property type="evidence" value="ECO:0007669"/>
    <property type="project" value="InterPro"/>
</dbReference>
<dbReference type="PANTHER" id="PTHR18898:SF2">
    <property type="entry name" value="NUCLEOPROTEIN TPR"/>
    <property type="match status" value="1"/>
</dbReference>
<feature type="coiled-coil region" evidence="4">
    <location>
        <begin position="746"/>
        <end position="1026"/>
    </location>
</feature>
<feature type="region of interest" description="Disordered" evidence="5">
    <location>
        <begin position="1702"/>
        <end position="1748"/>
    </location>
</feature>
<dbReference type="KEGG" id="kla:KLLA0_A00594g"/>
<evidence type="ECO:0000259" key="6">
    <source>
        <dbReference type="Pfam" id="PF07926"/>
    </source>
</evidence>
<dbReference type="Proteomes" id="UP000000598">
    <property type="component" value="Chromosome A"/>
</dbReference>
<dbReference type="Gene3D" id="1.10.287.1490">
    <property type="match status" value="1"/>
</dbReference>
<dbReference type="InterPro" id="IPR057577">
    <property type="entry name" value="Nucleoprot-TPR/MLP1_dom"/>
</dbReference>
<dbReference type="InParanoid" id="Q6CYG5"/>
<dbReference type="Pfam" id="PF25785">
    <property type="entry name" value="TPR"/>
    <property type="match status" value="1"/>
</dbReference>
<dbReference type="HOGENOM" id="CLU_002365_0_0_1"/>
<feature type="domain" description="Nucleoprotein TPR/MLP1-2" evidence="6">
    <location>
        <begin position="997"/>
        <end position="1125"/>
    </location>
</feature>
<evidence type="ECO:0000256" key="3">
    <source>
        <dbReference type="ARBA" id="ARBA00023242"/>
    </source>
</evidence>
<accession>Q6CYG5</accession>
<proteinExistence type="predicted"/>
<evidence type="ECO:0000313" key="10">
    <source>
        <dbReference type="Proteomes" id="UP000000598"/>
    </source>
</evidence>
<dbReference type="eggNOG" id="KOG4674">
    <property type="taxonomic scope" value="Eukaryota"/>
</dbReference>
<feature type="coiled-coil region" evidence="4">
    <location>
        <begin position="634"/>
        <end position="714"/>
    </location>
</feature>
<dbReference type="InterPro" id="IPR012929">
    <property type="entry name" value="Nucleoprot-TPR/MLP1-2_dom"/>
</dbReference>
<feature type="coiled-coil region" evidence="4">
    <location>
        <begin position="535"/>
        <end position="609"/>
    </location>
</feature>
<dbReference type="OMA" id="HAQQNYE"/>
<feature type="coiled-coil region" evidence="4">
    <location>
        <begin position="1217"/>
        <end position="1573"/>
    </location>
</feature>
<evidence type="ECO:0000256" key="2">
    <source>
        <dbReference type="ARBA" id="ARBA00023054"/>
    </source>
</evidence>
<dbReference type="GO" id="GO:0006406">
    <property type="term" value="P:mRNA export from nucleus"/>
    <property type="evidence" value="ECO:0007669"/>
    <property type="project" value="TreeGrafter"/>
</dbReference>
<dbReference type="EMBL" id="CR382121">
    <property type="protein sequence ID" value="CAH02612.1"/>
    <property type="molecule type" value="Genomic_DNA"/>
</dbReference>
<feature type="coiled-coil region" evidence="4">
    <location>
        <begin position="383"/>
        <end position="480"/>
    </location>
</feature>
<dbReference type="Pfam" id="PF07926">
    <property type="entry name" value="TPR_MLP1_2"/>
    <property type="match status" value="1"/>
</dbReference>
<dbReference type="STRING" id="284590.Q6CYG5"/>
<feature type="domain" description="Nucleoprotein TPR/MPL1" evidence="7">
    <location>
        <begin position="177"/>
        <end position="252"/>
    </location>
</feature>
<dbReference type="GO" id="GO:0005643">
    <property type="term" value="C:nuclear pore"/>
    <property type="evidence" value="ECO:0007669"/>
    <property type="project" value="TreeGrafter"/>
</dbReference>
<evidence type="ECO:0000313" key="9">
    <source>
        <dbReference type="EMBL" id="CAH02612.1"/>
    </source>
</evidence>
<evidence type="ECO:0000259" key="8">
    <source>
        <dbReference type="Pfam" id="PF25785"/>
    </source>
</evidence>
<evidence type="ECO:0000256" key="1">
    <source>
        <dbReference type="ARBA" id="ARBA00004123"/>
    </source>
</evidence>
<dbReference type="GO" id="GO:0017056">
    <property type="term" value="F:structural constituent of nuclear pore"/>
    <property type="evidence" value="ECO:0007669"/>
    <property type="project" value="TreeGrafter"/>
</dbReference>
<reference evidence="9 10" key="1">
    <citation type="journal article" date="2004" name="Nature">
        <title>Genome evolution in yeasts.</title>
        <authorList>
            <consortium name="Genolevures"/>
            <person name="Dujon B."/>
            <person name="Sherman D."/>
            <person name="Fischer G."/>
            <person name="Durrens P."/>
            <person name="Casaregola S."/>
            <person name="Lafontaine I."/>
            <person name="de Montigny J."/>
            <person name="Marck C."/>
            <person name="Neuveglise C."/>
            <person name="Talla E."/>
            <person name="Goffard N."/>
            <person name="Frangeul L."/>
            <person name="Aigle M."/>
            <person name="Anthouard V."/>
            <person name="Babour A."/>
            <person name="Barbe V."/>
            <person name="Barnay S."/>
            <person name="Blanchin S."/>
            <person name="Beckerich J.M."/>
            <person name="Beyne E."/>
            <person name="Bleykasten C."/>
            <person name="Boisrame A."/>
            <person name="Boyer J."/>
            <person name="Cattolico L."/>
            <person name="Confanioleri F."/>
            <person name="de Daruvar A."/>
            <person name="Despons L."/>
            <person name="Fabre E."/>
            <person name="Fairhead C."/>
            <person name="Ferry-Dumazet H."/>
            <person name="Groppi A."/>
            <person name="Hantraye F."/>
            <person name="Hennequin C."/>
            <person name="Jauniaux N."/>
            <person name="Joyet P."/>
            <person name="Kachouri R."/>
            <person name="Kerrest A."/>
            <person name="Koszul R."/>
            <person name="Lemaire M."/>
            <person name="Lesur I."/>
            <person name="Ma L."/>
            <person name="Muller H."/>
            <person name="Nicaud J.M."/>
            <person name="Nikolski M."/>
            <person name="Oztas S."/>
            <person name="Ozier-Kalogeropoulos O."/>
            <person name="Pellenz S."/>
            <person name="Potier S."/>
            <person name="Richard G.F."/>
            <person name="Straub M.L."/>
            <person name="Suleau A."/>
            <person name="Swennene D."/>
            <person name="Tekaia F."/>
            <person name="Wesolowski-Louvel M."/>
            <person name="Westhof E."/>
            <person name="Wirth B."/>
            <person name="Zeniou-Meyer M."/>
            <person name="Zivanovic I."/>
            <person name="Bolotin-Fukuhara M."/>
            <person name="Thierry A."/>
            <person name="Bouchier C."/>
            <person name="Caudron B."/>
            <person name="Scarpelli C."/>
            <person name="Gaillardin C."/>
            <person name="Weissenbach J."/>
            <person name="Wincker P."/>
            <person name="Souciet J.L."/>
        </authorList>
    </citation>
    <scope>NUCLEOTIDE SEQUENCE [LARGE SCALE GENOMIC DNA]</scope>
    <source>
        <strain evidence="10">ATCC 8585 / CBS 2359 / DSM 70799 / NBRC 1267 / NRRL Y-1140 / WM37</strain>
    </source>
</reference>
<feature type="compositionally biased region" description="Low complexity" evidence="5">
    <location>
        <begin position="1702"/>
        <end position="1717"/>
    </location>
</feature>
<comment type="subcellular location">
    <subcellularLocation>
        <location evidence="1">Nucleus</location>
    </subcellularLocation>
</comment>
<name>Q6CYG5_KLULA</name>
<organism evidence="9 10">
    <name type="scientific">Kluyveromyces lactis (strain ATCC 8585 / CBS 2359 / DSM 70799 / NBRC 1267 / NRRL Y-1140 / WM37)</name>
    <name type="common">Yeast</name>
    <name type="synonym">Candida sphaerica</name>
    <dbReference type="NCBI Taxonomy" id="284590"/>
    <lineage>
        <taxon>Eukaryota</taxon>
        <taxon>Fungi</taxon>
        <taxon>Dikarya</taxon>
        <taxon>Ascomycota</taxon>
        <taxon>Saccharomycotina</taxon>
        <taxon>Saccharomycetes</taxon>
        <taxon>Saccharomycetales</taxon>
        <taxon>Saccharomycetaceae</taxon>
        <taxon>Kluyveromyces</taxon>
    </lineage>
</organism>
<keyword evidence="3" id="KW-0539">Nucleus</keyword>
<feature type="coiled-coil region" evidence="4">
    <location>
        <begin position="99"/>
        <end position="354"/>
    </location>
</feature>
<evidence type="ECO:0000259" key="7">
    <source>
        <dbReference type="Pfam" id="PF25481"/>
    </source>
</evidence>
<feature type="compositionally biased region" description="Basic and acidic residues" evidence="5">
    <location>
        <begin position="1730"/>
        <end position="1739"/>
    </location>
</feature>
<feature type="compositionally biased region" description="Polar residues" evidence="5">
    <location>
        <begin position="612"/>
        <end position="621"/>
    </location>
</feature>
<dbReference type="PaxDb" id="284590-Q6CYG5"/>
<feature type="coiled-coil region" evidence="4">
    <location>
        <begin position="1624"/>
        <end position="1678"/>
    </location>
</feature>
<keyword evidence="2 4" id="KW-0175">Coiled coil</keyword>
<feature type="coiled-coil region" evidence="4">
    <location>
        <begin position="1055"/>
        <end position="1189"/>
    </location>
</feature>
<evidence type="ECO:0000256" key="4">
    <source>
        <dbReference type="SAM" id="Coils"/>
    </source>
</evidence>
<dbReference type="PANTHER" id="PTHR18898">
    <property type="entry name" value="NUCLEOPROTEIN TPR-RELATED"/>
    <property type="match status" value="1"/>
</dbReference>
<feature type="region of interest" description="Disordered" evidence="5">
    <location>
        <begin position="612"/>
        <end position="633"/>
    </location>
</feature>